<dbReference type="SMART" id="SM00388">
    <property type="entry name" value="HisKA"/>
    <property type="match status" value="1"/>
</dbReference>
<evidence type="ECO:0000256" key="1">
    <source>
        <dbReference type="ARBA" id="ARBA00000085"/>
    </source>
</evidence>
<dbReference type="PROSITE" id="PS50885">
    <property type="entry name" value="HAMP"/>
    <property type="match status" value="1"/>
</dbReference>
<dbReference type="Gene3D" id="3.30.565.10">
    <property type="entry name" value="Histidine kinase-like ATPase, C-terminal domain"/>
    <property type="match status" value="1"/>
</dbReference>
<dbReference type="RefSeq" id="WP_132539412.1">
    <property type="nucleotide sequence ID" value="NZ_SLWY01000004.1"/>
</dbReference>
<feature type="domain" description="HAMP" evidence="11">
    <location>
        <begin position="320"/>
        <end position="373"/>
    </location>
</feature>
<comment type="caution">
    <text evidence="12">The sequence shown here is derived from an EMBL/GenBank/DDBJ whole genome shotgun (WGS) entry which is preliminary data.</text>
</comment>
<dbReference type="Pfam" id="PF00072">
    <property type="entry name" value="Response_reg"/>
    <property type="match status" value="1"/>
</dbReference>
<dbReference type="SUPFAM" id="SSF55874">
    <property type="entry name" value="ATPase domain of HSP90 chaperone/DNA topoisomerase II/histidine kinase"/>
    <property type="match status" value="1"/>
</dbReference>
<dbReference type="PANTHER" id="PTHR43065">
    <property type="entry name" value="SENSOR HISTIDINE KINASE"/>
    <property type="match status" value="1"/>
</dbReference>
<evidence type="ECO:0000256" key="3">
    <source>
        <dbReference type="ARBA" id="ARBA00012438"/>
    </source>
</evidence>
<dbReference type="Gene3D" id="6.10.340.10">
    <property type="match status" value="1"/>
</dbReference>
<sequence>MSPARLLRRFGVRARLLTAFGFLLALMFAIASIAWVGFTQLGDAVKELQRESLLDVERSLRLAQQSSSLAARAPAVASARVLAQIDSESAELHRRLGAFKQLLAEFEGDGLARNKANREEMARLRDAGARLAETLLELMQVSRQSVFHVSQVRALRYRLDQIDTERLRVAGLSDSGNAALDYAIRLMGDAIDDEAADAEAQRARFNRLALPALQAWHPAMAGANLAAELIRLGTQTPGVYDAVEDRNEDQVRRIYLLSVVAALAGGLADEVAANVEHVRRGAVRRGETTERALAENRTRIAILGALGLIAAALAATYVVRDLGGQIGAVTSAMRRLAEGDRSVDVPGLGRPDEIGTLARAFEVFREHAARLDQTTRLLETVFEHMNDGVAVFDASGRLRACNQRVSELYGSREVLQPGMSLQAVRRALGAEDSVRRSLSGDTLDAAYVDRARQYGRQRFEEYLPNGHVLELRSTLMPDGGFVTVYTDLTERKATEAQLAQARKMESVGQLTGGMAHDFNNLLAAIIGNLQVVLDDAEGLPPERRRYLERALASAERGSGITQRLLAFSRKQPLAPQVFDLNTLVAGMLDLLEHSVGTRLRLVSELDTSPLPVRADPGQLENALMNLVLNSRDATPDGGTISVRTRPGSTHLTPDGSPIEQVVLEVADTGSGMPPEVLERVFEPFYTTKSGGLGTGLGLSMVYGFVKQSGGDIAIDSRPGQGTAVRLSLPRARPPAAVSPDDPAEFAGRTVLVVDDEADVRGAVVGQLRALGVETLAAGSVDEALARLADAHVDLLLTDVFLGAGDTGPQLAARAHARLPTLPVLFSSGHDLGGLAERGVHVAPEHFVPKPANRSTLRERLAALLGHNRSAGTPLL</sequence>
<protein>
    <recommendedName>
        <fullName evidence="3">histidine kinase</fullName>
        <ecNumber evidence="3">2.7.13.3</ecNumber>
    </recommendedName>
</protein>
<dbReference type="InterPro" id="IPR011006">
    <property type="entry name" value="CheY-like_superfamily"/>
</dbReference>
<dbReference type="SMART" id="SM00387">
    <property type="entry name" value="HATPase_c"/>
    <property type="match status" value="1"/>
</dbReference>
<evidence type="ECO:0000256" key="2">
    <source>
        <dbReference type="ARBA" id="ARBA00004370"/>
    </source>
</evidence>
<feature type="modified residue" description="4-aspartylphosphate" evidence="7">
    <location>
        <position position="798"/>
    </location>
</feature>
<keyword evidence="4 7" id="KW-0597">Phosphoprotein</keyword>
<evidence type="ECO:0000259" key="8">
    <source>
        <dbReference type="PROSITE" id="PS50109"/>
    </source>
</evidence>
<dbReference type="SUPFAM" id="SSF158472">
    <property type="entry name" value="HAMP domain-like"/>
    <property type="match status" value="1"/>
</dbReference>
<keyword evidence="5" id="KW-0808">Transferase</keyword>
<comment type="catalytic activity">
    <reaction evidence="1">
        <text>ATP + protein L-histidine = ADP + protein N-phospho-L-histidine.</text>
        <dbReference type="EC" id="2.7.13.3"/>
    </reaction>
</comment>
<dbReference type="InterPro" id="IPR036097">
    <property type="entry name" value="HisK_dim/P_sf"/>
</dbReference>
<feature type="domain" description="Histidine kinase" evidence="8">
    <location>
        <begin position="513"/>
        <end position="732"/>
    </location>
</feature>
<dbReference type="SUPFAM" id="SSF55785">
    <property type="entry name" value="PYP-like sensor domain (PAS domain)"/>
    <property type="match status" value="1"/>
</dbReference>
<dbReference type="InterPro" id="IPR001789">
    <property type="entry name" value="Sig_transdc_resp-reg_receiver"/>
</dbReference>
<comment type="subcellular location">
    <subcellularLocation>
        <location evidence="2">Membrane</location>
    </subcellularLocation>
</comment>
<proteinExistence type="predicted"/>
<evidence type="ECO:0000259" key="11">
    <source>
        <dbReference type="PROSITE" id="PS50885"/>
    </source>
</evidence>
<evidence type="ECO:0000259" key="9">
    <source>
        <dbReference type="PROSITE" id="PS50110"/>
    </source>
</evidence>
<evidence type="ECO:0000256" key="4">
    <source>
        <dbReference type="ARBA" id="ARBA00022553"/>
    </source>
</evidence>
<dbReference type="GO" id="GO:0000155">
    <property type="term" value="F:phosphorelay sensor kinase activity"/>
    <property type="evidence" value="ECO:0007669"/>
    <property type="project" value="InterPro"/>
</dbReference>
<dbReference type="InterPro" id="IPR003660">
    <property type="entry name" value="HAMP_dom"/>
</dbReference>
<evidence type="ECO:0000256" key="5">
    <source>
        <dbReference type="ARBA" id="ARBA00022679"/>
    </source>
</evidence>
<dbReference type="InterPro" id="IPR035965">
    <property type="entry name" value="PAS-like_dom_sf"/>
</dbReference>
<dbReference type="Gene3D" id="3.30.450.20">
    <property type="entry name" value="PAS domain"/>
    <property type="match status" value="1"/>
</dbReference>
<dbReference type="PROSITE" id="PS50112">
    <property type="entry name" value="PAS"/>
    <property type="match status" value="1"/>
</dbReference>
<evidence type="ECO:0000259" key="10">
    <source>
        <dbReference type="PROSITE" id="PS50112"/>
    </source>
</evidence>
<dbReference type="EC" id="2.7.13.3" evidence="3"/>
<dbReference type="InterPro" id="IPR000014">
    <property type="entry name" value="PAS"/>
</dbReference>
<dbReference type="InterPro" id="IPR003594">
    <property type="entry name" value="HATPase_dom"/>
</dbReference>
<dbReference type="SMART" id="SM00304">
    <property type="entry name" value="HAMP"/>
    <property type="match status" value="1"/>
</dbReference>
<dbReference type="EMBL" id="SLWY01000004">
    <property type="protein sequence ID" value="TCO82815.1"/>
    <property type="molecule type" value="Genomic_DNA"/>
</dbReference>
<keyword evidence="6 12" id="KW-0418">Kinase</keyword>
<dbReference type="OrthoDB" id="9772100at2"/>
<dbReference type="SUPFAM" id="SSF52172">
    <property type="entry name" value="CheY-like"/>
    <property type="match status" value="1"/>
</dbReference>
<feature type="domain" description="PAS" evidence="10">
    <location>
        <begin position="374"/>
        <end position="410"/>
    </location>
</feature>
<gene>
    <name evidence="12" type="ORF">EV699_104207</name>
</gene>
<dbReference type="Gene3D" id="1.10.287.130">
    <property type="match status" value="1"/>
</dbReference>
<dbReference type="CDD" id="cd00082">
    <property type="entry name" value="HisKA"/>
    <property type="match status" value="1"/>
</dbReference>
<dbReference type="Pfam" id="PF12860">
    <property type="entry name" value="PAS_7"/>
    <property type="match status" value="1"/>
</dbReference>
<dbReference type="Gene3D" id="3.40.50.2300">
    <property type="match status" value="1"/>
</dbReference>
<reference evidence="12 13" key="1">
    <citation type="submission" date="2019-03" db="EMBL/GenBank/DDBJ databases">
        <title>Genomic Encyclopedia of Type Strains, Phase IV (KMG-IV): sequencing the most valuable type-strain genomes for metagenomic binning, comparative biology and taxonomic classification.</title>
        <authorList>
            <person name="Goeker M."/>
        </authorList>
    </citation>
    <scope>NUCLEOTIDE SEQUENCE [LARGE SCALE GENOMIC DNA]</scope>
    <source>
        <strain evidence="12 13">DSM 25287</strain>
    </source>
</reference>
<evidence type="ECO:0000313" key="12">
    <source>
        <dbReference type="EMBL" id="TCO82815.1"/>
    </source>
</evidence>
<dbReference type="PROSITE" id="PS50110">
    <property type="entry name" value="RESPONSE_REGULATORY"/>
    <property type="match status" value="1"/>
</dbReference>
<keyword evidence="13" id="KW-1185">Reference proteome</keyword>
<feature type="domain" description="Response regulatory" evidence="9">
    <location>
        <begin position="749"/>
        <end position="864"/>
    </location>
</feature>
<dbReference type="AlphaFoldDB" id="A0A4R2L9H2"/>
<dbReference type="Pfam" id="PF00512">
    <property type="entry name" value="HisKA"/>
    <property type="match status" value="1"/>
</dbReference>
<dbReference type="SUPFAM" id="SSF47384">
    <property type="entry name" value="Homodimeric domain of signal transducing histidine kinase"/>
    <property type="match status" value="1"/>
</dbReference>
<dbReference type="InterPro" id="IPR005467">
    <property type="entry name" value="His_kinase_dom"/>
</dbReference>
<evidence type="ECO:0000313" key="13">
    <source>
        <dbReference type="Proteomes" id="UP000295765"/>
    </source>
</evidence>
<dbReference type="PROSITE" id="PS50109">
    <property type="entry name" value="HIS_KIN"/>
    <property type="match status" value="1"/>
</dbReference>
<dbReference type="Pfam" id="PF00672">
    <property type="entry name" value="HAMP"/>
    <property type="match status" value="1"/>
</dbReference>
<dbReference type="SMART" id="SM00448">
    <property type="entry name" value="REC"/>
    <property type="match status" value="1"/>
</dbReference>
<dbReference type="CDD" id="cd06225">
    <property type="entry name" value="HAMP"/>
    <property type="match status" value="1"/>
</dbReference>
<dbReference type="Pfam" id="PF02518">
    <property type="entry name" value="HATPase_c"/>
    <property type="match status" value="1"/>
</dbReference>
<organism evidence="12 13">
    <name type="scientific">Plasticicumulans lactativorans</name>
    <dbReference type="NCBI Taxonomy" id="1133106"/>
    <lineage>
        <taxon>Bacteria</taxon>
        <taxon>Pseudomonadati</taxon>
        <taxon>Pseudomonadota</taxon>
        <taxon>Gammaproteobacteria</taxon>
        <taxon>Candidatus Competibacteraceae</taxon>
        <taxon>Plasticicumulans</taxon>
    </lineage>
</organism>
<dbReference type="PRINTS" id="PR00344">
    <property type="entry name" value="BCTRLSENSOR"/>
</dbReference>
<name>A0A4R2L9H2_9GAMM</name>
<dbReference type="PANTHER" id="PTHR43065:SF42">
    <property type="entry name" value="TWO-COMPONENT SENSOR PPRA"/>
    <property type="match status" value="1"/>
</dbReference>
<evidence type="ECO:0000256" key="6">
    <source>
        <dbReference type="ARBA" id="ARBA00022777"/>
    </source>
</evidence>
<accession>A0A4R2L9H2</accession>
<dbReference type="GO" id="GO:0016020">
    <property type="term" value="C:membrane"/>
    <property type="evidence" value="ECO:0007669"/>
    <property type="project" value="UniProtKB-SubCell"/>
</dbReference>
<dbReference type="InterPro" id="IPR003661">
    <property type="entry name" value="HisK_dim/P_dom"/>
</dbReference>
<dbReference type="InterPro" id="IPR036890">
    <property type="entry name" value="HATPase_C_sf"/>
</dbReference>
<dbReference type="InterPro" id="IPR004358">
    <property type="entry name" value="Sig_transdc_His_kin-like_C"/>
</dbReference>
<dbReference type="Proteomes" id="UP000295765">
    <property type="component" value="Unassembled WGS sequence"/>
</dbReference>
<evidence type="ECO:0000256" key="7">
    <source>
        <dbReference type="PROSITE-ProRule" id="PRU00169"/>
    </source>
</evidence>